<evidence type="ECO:0000256" key="2">
    <source>
        <dbReference type="ARBA" id="ARBA00005695"/>
    </source>
</evidence>
<dbReference type="Gene3D" id="3.40.190.10">
    <property type="entry name" value="Periplasmic binding protein-like II"/>
    <property type="match status" value="1"/>
</dbReference>
<dbReference type="InterPro" id="IPR039424">
    <property type="entry name" value="SBP_5"/>
</dbReference>
<dbReference type="GO" id="GO:0043190">
    <property type="term" value="C:ATP-binding cassette (ABC) transporter complex"/>
    <property type="evidence" value="ECO:0007669"/>
    <property type="project" value="InterPro"/>
</dbReference>
<evidence type="ECO:0000256" key="3">
    <source>
        <dbReference type="ARBA" id="ARBA00022729"/>
    </source>
</evidence>
<evidence type="ECO:0000313" key="5">
    <source>
        <dbReference type="EMBL" id="OWJ65408.1"/>
    </source>
</evidence>
<dbReference type="InterPro" id="IPR000914">
    <property type="entry name" value="SBP_5_dom"/>
</dbReference>
<name>A0A211ZJE2_9PROT</name>
<comment type="similarity">
    <text evidence="2">Belongs to the bacterial solute-binding protein 5 family.</text>
</comment>
<dbReference type="Gene3D" id="3.10.105.10">
    <property type="entry name" value="Dipeptide-binding Protein, Domain 3"/>
    <property type="match status" value="1"/>
</dbReference>
<protein>
    <submittedName>
        <fullName evidence="5">ABC transporter substrate-binding protein</fullName>
    </submittedName>
</protein>
<dbReference type="EMBL" id="NHON01000038">
    <property type="protein sequence ID" value="OWJ65408.1"/>
    <property type="molecule type" value="Genomic_DNA"/>
</dbReference>
<sequence length="561" mass="62120">MGRPRRPVGRPVPFRGLGHNKQGGENVLKRFTRNILAATILACASLPATGLPALAETPKDTLVEAWQIDDIISLDPAEIFEFSAAEYQAQVYERLIGYDVKDVSKILPGVAESWTVSDDGLTYTFKIRDGVKFHSGNALTAQDAAWSLQRAVKLNLSPAFILGQFGLTAENVDQMVTAPDDRTLVFKTDKAYAPTFVLNCLTSGVASVVDSKEVKAHEANGDFGHEWLKTHSAGSGPFKLQGWKPNESLVLDRNDDYWQGKPAFRRVFIRHVSEPATQLLLLQKGDVDVARNLSAEQLKSLDGNPDIKLENAPKGSVWYISFNTLHPPFDKPEVRQALKYLIDYDGMANSFMRGIAVKHESFIPQGMLGEIADAPFKLDVAKAKELLAKAGLPDGFKTTFDVWNASPSMDMAQSIQGTFAQAGVQVEIIPGDNKQTLTKYRARNHDIYIGRWGTDYQDPNSNAETFAINVDNGADAKSKTLSWRNGWQDADLTKLAQSAVTERDGAKRAKIYEDLQRKHMEISPFAVMFQQTEVPAMRKNVSGITWGPAFDSNFYWTGKKS</sequence>
<comment type="caution">
    <text evidence="5">The sequence shown here is derived from an EMBL/GenBank/DDBJ whole genome shotgun (WGS) entry which is preliminary data.</text>
</comment>
<dbReference type="GO" id="GO:0015833">
    <property type="term" value="P:peptide transport"/>
    <property type="evidence" value="ECO:0007669"/>
    <property type="project" value="TreeGrafter"/>
</dbReference>
<dbReference type="STRING" id="1122125.GCA_000423185_06160"/>
<dbReference type="GO" id="GO:1904680">
    <property type="term" value="F:peptide transmembrane transporter activity"/>
    <property type="evidence" value="ECO:0007669"/>
    <property type="project" value="TreeGrafter"/>
</dbReference>
<dbReference type="OrthoDB" id="9803988at2"/>
<dbReference type="InterPro" id="IPR030678">
    <property type="entry name" value="Peptide/Ni-bd"/>
</dbReference>
<evidence type="ECO:0000256" key="1">
    <source>
        <dbReference type="ARBA" id="ARBA00004418"/>
    </source>
</evidence>
<accession>A0A211ZJE2</accession>
<keyword evidence="6" id="KW-1185">Reference proteome</keyword>
<dbReference type="PANTHER" id="PTHR30290:SF34">
    <property type="entry name" value="ABC TRANSPORTER, PERIPLASMIC OLIGO-PEPTIDE BINDING PROTEIN, PUTATIVE-RELATED"/>
    <property type="match status" value="1"/>
</dbReference>
<dbReference type="GO" id="GO:0030288">
    <property type="term" value="C:outer membrane-bounded periplasmic space"/>
    <property type="evidence" value="ECO:0007669"/>
    <property type="project" value="UniProtKB-ARBA"/>
</dbReference>
<dbReference type="Gene3D" id="3.90.76.10">
    <property type="entry name" value="Dipeptide-binding Protein, Domain 1"/>
    <property type="match status" value="1"/>
</dbReference>
<evidence type="ECO:0000313" key="6">
    <source>
        <dbReference type="Proteomes" id="UP000196655"/>
    </source>
</evidence>
<proteinExistence type="inferred from homology"/>
<dbReference type="PANTHER" id="PTHR30290">
    <property type="entry name" value="PERIPLASMIC BINDING COMPONENT OF ABC TRANSPORTER"/>
    <property type="match status" value="1"/>
</dbReference>
<evidence type="ECO:0000259" key="4">
    <source>
        <dbReference type="Pfam" id="PF00496"/>
    </source>
</evidence>
<keyword evidence="3" id="KW-0732">Signal</keyword>
<dbReference type="PIRSF" id="PIRSF002741">
    <property type="entry name" value="MppA"/>
    <property type="match status" value="1"/>
</dbReference>
<dbReference type="AlphaFoldDB" id="A0A211ZJE2"/>
<reference evidence="6" key="1">
    <citation type="submission" date="2017-05" db="EMBL/GenBank/DDBJ databases">
        <authorList>
            <person name="Macchi M."/>
            <person name="Festa S."/>
            <person name="Coppotelli B.M."/>
            <person name="Morelli I.S."/>
        </authorList>
    </citation>
    <scope>NUCLEOTIDE SEQUENCE [LARGE SCALE GENOMIC DNA]</scope>
    <source>
        <strain evidence="6">I</strain>
    </source>
</reference>
<gene>
    <name evidence="5" type="ORF">BWR60_19980</name>
</gene>
<dbReference type="SUPFAM" id="SSF53850">
    <property type="entry name" value="Periplasmic binding protein-like II"/>
    <property type="match status" value="1"/>
</dbReference>
<organism evidence="5 6">
    <name type="scientific">Inquilinus limosus</name>
    <dbReference type="NCBI Taxonomy" id="171674"/>
    <lineage>
        <taxon>Bacteria</taxon>
        <taxon>Pseudomonadati</taxon>
        <taxon>Pseudomonadota</taxon>
        <taxon>Alphaproteobacteria</taxon>
        <taxon>Rhodospirillales</taxon>
        <taxon>Rhodospirillaceae</taxon>
        <taxon>Inquilinus</taxon>
    </lineage>
</organism>
<dbReference type="PROSITE" id="PS01040">
    <property type="entry name" value="SBP_BACTERIAL_5"/>
    <property type="match status" value="1"/>
</dbReference>
<dbReference type="Proteomes" id="UP000196655">
    <property type="component" value="Unassembled WGS sequence"/>
</dbReference>
<dbReference type="CDD" id="cd08512">
    <property type="entry name" value="PBP2_NikA_DppA_OppA_like_7"/>
    <property type="match status" value="1"/>
</dbReference>
<feature type="domain" description="Solute-binding protein family 5" evidence="4">
    <location>
        <begin position="106"/>
        <end position="470"/>
    </location>
</feature>
<dbReference type="Pfam" id="PF00496">
    <property type="entry name" value="SBP_bac_5"/>
    <property type="match status" value="1"/>
</dbReference>
<dbReference type="InterPro" id="IPR023765">
    <property type="entry name" value="SBP_5_CS"/>
</dbReference>
<comment type="subcellular location">
    <subcellularLocation>
        <location evidence="1">Periplasm</location>
    </subcellularLocation>
</comment>